<sequence length="172" mass="19057">MEIFERKLERGQLAVGIVTNGRVALGLFADLMREFDRGFRRFALQRGRRVGHFLSIDALATDCVILRHDPGACHCGVDDVVERALDELRTAMAAISDGSTDIRDHSLFRLIDSLGRLVGSKWVDGIILRSETLLMIDSGFGERWRAMRMLWADADADAATDDIGPCPIARAA</sequence>
<keyword evidence="2" id="KW-1185">Reference proteome</keyword>
<accession>A0ABS7PL03</accession>
<dbReference type="Proteomes" id="UP000706039">
    <property type="component" value="Unassembled WGS sequence"/>
</dbReference>
<comment type="caution">
    <text evidence="1">The sequence shown here is derived from an EMBL/GenBank/DDBJ whole genome shotgun (WGS) entry which is preliminary data.</text>
</comment>
<dbReference type="RefSeq" id="WP_222988537.1">
    <property type="nucleotide sequence ID" value="NZ_JAINVV010000003.1"/>
</dbReference>
<organism evidence="1 2">
    <name type="scientific">Sphingomonas colocasiae</name>
    <dbReference type="NCBI Taxonomy" id="1848973"/>
    <lineage>
        <taxon>Bacteria</taxon>
        <taxon>Pseudomonadati</taxon>
        <taxon>Pseudomonadota</taxon>
        <taxon>Alphaproteobacteria</taxon>
        <taxon>Sphingomonadales</taxon>
        <taxon>Sphingomonadaceae</taxon>
        <taxon>Sphingomonas</taxon>
    </lineage>
</organism>
<protein>
    <submittedName>
        <fullName evidence="1">Uncharacterized protein</fullName>
    </submittedName>
</protein>
<proteinExistence type="predicted"/>
<evidence type="ECO:0000313" key="2">
    <source>
        <dbReference type="Proteomes" id="UP000706039"/>
    </source>
</evidence>
<evidence type="ECO:0000313" key="1">
    <source>
        <dbReference type="EMBL" id="MBY8821415.1"/>
    </source>
</evidence>
<dbReference type="EMBL" id="JAINVV010000003">
    <property type="protein sequence ID" value="MBY8821415.1"/>
    <property type="molecule type" value="Genomic_DNA"/>
</dbReference>
<reference evidence="1 2" key="1">
    <citation type="submission" date="2021-08" db="EMBL/GenBank/DDBJ databases">
        <authorList>
            <person name="Tuo L."/>
        </authorList>
    </citation>
    <scope>NUCLEOTIDE SEQUENCE [LARGE SCALE GENOMIC DNA]</scope>
    <source>
        <strain evidence="1 2">JCM 31229</strain>
    </source>
</reference>
<name>A0ABS7PL03_9SPHN</name>
<gene>
    <name evidence="1" type="ORF">K7G82_03875</name>
</gene>